<evidence type="ECO:0000313" key="4">
    <source>
        <dbReference type="EMBL" id="GAA3957023.1"/>
    </source>
</evidence>
<dbReference type="Gene3D" id="3.30.70.270">
    <property type="match status" value="1"/>
</dbReference>
<dbReference type="InterPro" id="IPR035919">
    <property type="entry name" value="EAL_sf"/>
</dbReference>
<feature type="domain" description="GGDEF" evidence="3">
    <location>
        <begin position="373"/>
        <end position="504"/>
    </location>
</feature>
<dbReference type="Pfam" id="PF00990">
    <property type="entry name" value="GGDEF"/>
    <property type="match status" value="1"/>
</dbReference>
<dbReference type="SUPFAM" id="SSF141868">
    <property type="entry name" value="EAL domain-like"/>
    <property type="match status" value="1"/>
</dbReference>
<evidence type="ECO:0000259" key="3">
    <source>
        <dbReference type="PROSITE" id="PS50887"/>
    </source>
</evidence>
<feature type="transmembrane region" description="Helical" evidence="1">
    <location>
        <begin position="309"/>
        <end position="333"/>
    </location>
</feature>
<feature type="domain" description="EAL" evidence="2">
    <location>
        <begin position="513"/>
        <end position="766"/>
    </location>
</feature>
<dbReference type="InterPro" id="IPR001633">
    <property type="entry name" value="EAL_dom"/>
</dbReference>
<reference evidence="5" key="1">
    <citation type="journal article" date="2019" name="Int. J. Syst. Evol. Microbiol.">
        <title>The Global Catalogue of Microorganisms (GCM) 10K type strain sequencing project: providing services to taxonomists for standard genome sequencing and annotation.</title>
        <authorList>
            <consortium name="The Broad Institute Genomics Platform"/>
            <consortium name="The Broad Institute Genome Sequencing Center for Infectious Disease"/>
            <person name="Wu L."/>
            <person name="Ma J."/>
        </authorList>
    </citation>
    <scope>NUCLEOTIDE SEQUENCE [LARGE SCALE GENOMIC DNA]</scope>
    <source>
        <strain evidence="5">JCM 17555</strain>
    </source>
</reference>
<keyword evidence="1" id="KW-0812">Transmembrane</keyword>
<dbReference type="CDD" id="cd01948">
    <property type="entry name" value="EAL"/>
    <property type="match status" value="1"/>
</dbReference>
<dbReference type="InterPro" id="IPR050706">
    <property type="entry name" value="Cyclic-di-GMP_PDE-like"/>
</dbReference>
<dbReference type="PANTHER" id="PTHR33121">
    <property type="entry name" value="CYCLIC DI-GMP PHOSPHODIESTERASE PDEF"/>
    <property type="match status" value="1"/>
</dbReference>
<evidence type="ECO:0000313" key="5">
    <source>
        <dbReference type="Proteomes" id="UP001501337"/>
    </source>
</evidence>
<dbReference type="Pfam" id="PF00563">
    <property type="entry name" value="EAL"/>
    <property type="match status" value="1"/>
</dbReference>
<dbReference type="SMART" id="SM00267">
    <property type="entry name" value="GGDEF"/>
    <property type="match status" value="1"/>
</dbReference>
<sequence length="774" mass="87199">MVKAFLKSPLGRLAILFLLLTTLALVIASHYKWQHLQQDLRKELANVHKMMESSAADRFHQQEAMFEIVGQRLLDMDAVNNVPAALTLMNGVIENNPVFVAYKLIRPDGRVIGTSENLASVQHSNLLKTPHAAETFRTALDSNRLTLGRTWFSEALDLWVFPVRYAVRDSQGTVKMVISAAIALDGEYNPWTVKTLRLGIDVFVTIREPSSQRFYPLYYEPFSSFGASKQQAYANPLPKSFVQTVISKVEEATGQPFSELLQRDFSASFLSDAPNLAPAMAVSGYDKDHQYFLGIRETIPNLRKDFGDWLFLVLIVYLFVNALVAVTFYRMFLVEERHKAKLRHQAMHDSLTDLPNRYYLKTHYSSWVESTGGDYALFFLDLDNFKFINDHFGHSVGDLVLLEVAQRLKVFCTPGMLLIRQGGDEFLLLMPCRDKAGCMLTVDQLTHRLNEVMVVDNLKISVTGSIGITFCSQAGEALDALMVKADIAMYQAKKLRNSHAVFSEDLQKKSDERAVMESELRGAIDNGELYMVYQPQVEAVTGKVSGVEALLRWNNPLLGLVPPDRFIPVAEDCGLINPIGNLVVDTALKEIAGIHGDYERLRLSINVSVQQLVHGGFRDYIKQKCADYDLPNSLIKIEITESLFIEDFWQIENLLKLLSGDGFSISLDDFGTGYSSLSVLRKLPINEVKIDKSFVQDILSDPHDRALIKSIISIGQSLEIPTLAEGVEDIDQALLLRQYGCNLFQGYLFAKPMKLEDLKIYLQGFEPYPFDAVR</sequence>
<dbReference type="PROSITE" id="PS50883">
    <property type="entry name" value="EAL"/>
    <property type="match status" value="1"/>
</dbReference>
<name>A0ABP7NZ68_9GAMM</name>
<gene>
    <name evidence="4" type="ORF">GCM10022278_14470</name>
</gene>
<dbReference type="InterPro" id="IPR029787">
    <property type="entry name" value="Nucleotide_cyclase"/>
</dbReference>
<dbReference type="CDD" id="cd01949">
    <property type="entry name" value="GGDEF"/>
    <property type="match status" value="1"/>
</dbReference>
<dbReference type="PROSITE" id="PS50887">
    <property type="entry name" value="GGDEF"/>
    <property type="match status" value="1"/>
</dbReference>
<keyword evidence="1" id="KW-1133">Transmembrane helix</keyword>
<evidence type="ECO:0000259" key="2">
    <source>
        <dbReference type="PROSITE" id="PS50883"/>
    </source>
</evidence>
<dbReference type="EMBL" id="BAABBO010000007">
    <property type="protein sequence ID" value="GAA3957023.1"/>
    <property type="molecule type" value="Genomic_DNA"/>
</dbReference>
<evidence type="ECO:0000256" key="1">
    <source>
        <dbReference type="SAM" id="Phobius"/>
    </source>
</evidence>
<keyword evidence="1" id="KW-0472">Membrane</keyword>
<accession>A0ABP7NZ68</accession>
<proteinExistence type="predicted"/>
<dbReference type="PANTHER" id="PTHR33121:SF70">
    <property type="entry name" value="SIGNALING PROTEIN YKOW"/>
    <property type="match status" value="1"/>
</dbReference>
<dbReference type="InterPro" id="IPR043128">
    <property type="entry name" value="Rev_trsase/Diguanyl_cyclase"/>
</dbReference>
<dbReference type="SMART" id="SM00052">
    <property type="entry name" value="EAL"/>
    <property type="match status" value="1"/>
</dbReference>
<dbReference type="InterPro" id="IPR000160">
    <property type="entry name" value="GGDEF_dom"/>
</dbReference>
<dbReference type="NCBIfam" id="TIGR00254">
    <property type="entry name" value="GGDEF"/>
    <property type="match status" value="1"/>
</dbReference>
<dbReference type="Gene3D" id="3.20.20.450">
    <property type="entry name" value="EAL domain"/>
    <property type="match status" value="1"/>
</dbReference>
<dbReference type="RefSeq" id="WP_344804787.1">
    <property type="nucleotide sequence ID" value="NZ_BAABBO010000007.1"/>
</dbReference>
<dbReference type="SUPFAM" id="SSF55073">
    <property type="entry name" value="Nucleotide cyclase"/>
    <property type="match status" value="1"/>
</dbReference>
<protein>
    <submittedName>
        <fullName evidence="4">EAL domain-containing protein</fullName>
    </submittedName>
</protein>
<dbReference type="Proteomes" id="UP001501337">
    <property type="component" value="Unassembled WGS sequence"/>
</dbReference>
<comment type="caution">
    <text evidence="4">The sequence shown here is derived from an EMBL/GenBank/DDBJ whole genome shotgun (WGS) entry which is preliminary data.</text>
</comment>
<keyword evidence="5" id="KW-1185">Reference proteome</keyword>
<organism evidence="4 5">
    <name type="scientific">Allohahella marinimesophila</name>
    <dbReference type="NCBI Taxonomy" id="1054972"/>
    <lineage>
        <taxon>Bacteria</taxon>
        <taxon>Pseudomonadati</taxon>
        <taxon>Pseudomonadota</taxon>
        <taxon>Gammaproteobacteria</taxon>
        <taxon>Oceanospirillales</taxon>
        <taxon>Hahellaceae</taxon>
        <taxon>Allohahella</taxon>
    </lineage>
</organism>
<dbReference type="Gene3D" id="3.30.450.20">
    <property type="entry name" value="PAS domain"/>
    <property type="match status" value="1"/>
</dbReference>